<dbReference type="OrthoDB" id="10544869at2759"/>
<organism evidence="2 3">
    <name type="scientific">Ancylostoma ceylanicum</name>
    <dbReference type="NCBI Taxonomy" id="53326"/>
    <lineage>
        <taxon>Eukaryota</taxon>
        <taxon>Metazoa</taxon>
        <taxon>Ecdysozoa</taxon>
        <taxon>Nematoda</taxon>
        <taxon>Chromadorea</taxon>
        <taxon>Rhabditida</taxon>
        <taxon>Rhabditina</taxon>
        <taxon>Rhabditomorpha</taxon>
        <taxon>Strongyloidea</taxon>
        <taxon>Ancylostomatidae</taxon>
        <taxon>Ancylostomatinae</taxon>
        <taxon>Ancylostoma</taxon>
    </lineage>
</organism>
<evidence type="ECO:0000313" key="3">
    <source>
        <dbReference type="Proteomes" id="UP000024635"/>
    </source>
</evidence>
<keyword evidence="1" id="KW-1133">Transmembrane helix</keyword>
<keyword evidence="3" id="KW-1185">Reference proteome</keyword>
<gene>
    <name evidence="2" type="primary">Acey_s0200.g1708</name>
    <name evidence="2" type="ORF">Y032_0200g1708</name>
</gene>
<accession>A0A016SNM1</accession>
<dbReference type="Proteomes" id="UP000024635">
    <property type="component" value="Unassembled WGS sequence"/>
</dbReference>
<comment type="caution">
    <text evidence="2">The sequence shown here is derived from an EMBL/GenBank/DDBJ whole genome shotgun (WGS) entry which is preliminary data.</text>
</comment>
<dbReference type="EMBL" id="JARK01001536">
    <property type="protein sequence ID" value="EYB91966.1"/>
    <property type="molecule type" value="Genomic_DNA"/>
</dbReference>
<feature type="transmembrane region" description="Helical" evidence="1">
    <location>
        <begin position="61"/>
        <end position="82"/>
    </location>
</feature>
<dbReference type="AlphaFoldDB" id="A0A016SNM1"/>
<feature type="transmembrane region" description="Helical" evidence="1">
    <location>
        <begin position="131"/>
        <end position="150"/>
    </location>
</feature>
<feature type="transmembrane region" description="Helical" evidence="1">
    <location>
        <begin position="91"/>
        <end position="111"/>
    </location>
</feature>
<proteinExistence type="predicted"/>
<keyword evidence="1" id="KW-0812">Transmembrane</keyword>
<evidence type="ECO:0000256" key="1">
    <source>
        <dbReference type="SAM" id="Phobius"/>
    </source>
</evidence>
<reference evidence="3" key="1">
    <citation type="journal article" date="2015" name="Nat. Genet.">
        <title>The genome and transcriptome of the zoonotic hookworm Ancylostoma ceylanicum identify infection-specific gene families.</title>
        <authorList>
            <person name="Schwarz E.M."/>
            <person name="Hu Y."/>
            <person name="Antoshechkin I."/>
            <person name="Miller M.M."/>
            <person name="Sternberg P.W."/>
            <person name="Aroian R.V."/>
        </authorList>
    </citation>
    <scope>NUCLEOTIDE SEQUENCE</scope>
    <source>
        <strain evidence="3">HY135</strain>
    </source>
</reference>
<feature type="transmembrane region" description="Helical" evidence="1">
    <location>
        <begin position="28"/>
        <end position="49"/>
    </location>
</feature>
<name>A0A016SNM1_9BILA</name>
<keyword evidence="1" id="KW-0472">Membrane</keyword>
<protein>
    <submittedName>
        <fullName evidence="2">Uncharacterized protein</fullName>
    </submittedName>
</protein>
<evidence type="ECO:0000313" key="2">
    <source>
        <dbReference type="EMBL" id="EYB91966.1"/>
    </source>
</evidence>
<sequence>MEYEGKFYSELYCQELGVSIATNSVSRLFNSLNTAISLISLVLLMDVAIRHRKRFICHVSLTLLIYNLFISSIAHVLVYFVAQSEENASTAFLVCGILVTHYCVFLIYRSLYLLTNVVADTPRELEVYRSASHVLSLSPLLLGILTIWYFREVRRTRKMRITTLVSMQSNGADGWNNYASVLGSQWSRQ</sequence>